<sequence length="354" mass="38373">MSDKIKVGIIGAGGYGGCGAIEILCNHPHVEIKALMAKHDTGRPISDLYPHLTGFCDLPVLDAGDPNRPDDFDVVFFATPDGVGQKDAPNWLKKGAKVIDYSGDFRFNDLEIYKGYAARIGKPQEHASPELLPRAVYGLAEFHRPKIAAADLVGNPGCFAVSCNLGLAPAVKEGLIEQDSIICDAKTGISGAGKTPTAAYHYPARYDAINAYKISGHQHVYEIERQLSLQAGTEIKITFTPHAVPLCRGILSTLYATLKPGQNIRKVLEAYREFYKNDVFVRVFGPEKPQISTNVRGSNFCNLSVNVDDRTAKLIVVSLIDNLLKGQAGSAVQNMNIMFGLDEAAGLMHPGMYP</sequence>
<dbReference type="InterPro" id="IPR000534">
    <property type="entry name" value="Semialdehyde_DH_NAD-bd"/>
</dbReference>
<dbReference type="PANTHER" id="PTHR32338:SF10">
    <property type="entry name" value="N-ACETYL-GAMMA-GLUTAMYL-PHOSPHATE REDUCTASE, CHLOROPLASTIC-RELATED"/>
    <property type="match status" value="1"/>
</dbReference>
<dbReference type="SUPFAM" id="SSF55347">
    <property type="entry name" value="Glyceraldehyde-3-phosphate dehydrogenase-like, C-terminal domain"/>
    <property type="match status" value="1"/>
</dbReference>
<dbReference type="InterPro" id="IPR050085">
    <property type="entry name" value="AGPR"/>
</dbReference>
<comment type="catalytic activity">
    <reaction evidence="5">
        <text>N-acetyl-L-glutamate 5-semialdehyde + phosphate + NADP(+) = N-acetyl-L-glutamyl 5-phosphate + NADPH + H(+)</text>
        <dbReference type="Rhea" id="RHEA:21588"/>
        <dbReference type="ChEBI" id="CHEBI:15378"/>
        <dbReference type="ChEBI" id="CHEBI:29123"/>
        <dbReference type="ChEBI" id="CHEBI:43474"/>
        <dbReference type="ChEBI" id="CHEBI:57783"/>
        <dbReference type="ChEBI" id="CHEBI:57936"/>
        <dbReference type="ChEBI" id="CHEBI:58349"/>
        <dbReference type="EC" id="1.2.1.38"/>
    </reaction>
</comment>
<dbReference type="Pfam" id="PF22698">
    <property type="entry name" value="Semialdhyde_dhC_1"/>
    <property type="match status" value="1"/>
</dbReference>
<feature type="domain" description="Semialdehyde dehydrogenase NAD-binding" evidence="6">
    <location>
        <begin position="6"/>
        <end position="150"/>
    </location>
</feature>
<dbReference type="InterPro" id="IPR000706">
    <property type="entry name" value="AGPR_type-1"/>
</dbReference>
<evidence type="ECO:0000256" key="3">
    <source>
        <dbReference type="ARBA" id="ARBA00022857"/>
    </source>
</evidence>
<keyword evidence="4 5" id="KW-0560">Oxidoreductase</keyword>
<dbReference type="UniPathway" id="UPA00068">
    <property type="reaction ID" value="UER00108"/>
</dbReference>
<proteinExistence type="inferred from homology"/>
<keyword evidence="2 5" id="KW-0028">Amino-acid biosynthesis</keyword>
<dbReference type="EMBL" id="OJIN01000117">
    <property type="protein sequence ID" value="SPD74026.1"/>
    <property type="molecule type" value="Genomic_DNA"/>
</dbReference>
<organism evidence="7">
    <name type="scientific">uncultured Desulfobacterium sp</name>
    <dbReference type="NCBI Taxonomy" id="201089"/>
    <lineage>
        <taxon>Bacteria</taxon>
        <taxon>Pseudomonadati</taxon>
        <taxon>Thermodesulfobacteriota</taxon>
        <taxon>Desulfobacteria</taxon>
        <taxon>Desulfobacterales</taxon>
        <taxon>Desulfobacteriaceae</taxon>
        <taxon>Desulfobacterium</taxon>
        <taxon>environmental samples</taxon>
    </lineage>
</organism>
<evidence type="ECO:0000259" key="6">
    <source>
        <dbReference type="SMART" id="SM00859"/>
    </source>
</evidence>
<dbReference type="CDD" id="cd23934">
    <property type="entry name" value="AGPR_1_C"/>
    <property type="match status" value="1"/>
</dbReference>
<dbReference type="InterPro" id="IPR036291">
    <property type="entry name" value="NAD(P)-bd_dom_sf"/>
</dbReference>
<evidence type="ECO:0000313" key="7">
    <source>
        <dbReference type="EMBL" id="SPD74026.1"/>
    </source>
</evidence>
<dbReference type="SMART" id="SM00859">
    <property type="entry name" value="Semialdhyde_dh"/>
    <property type="match status" value="1"/>
</dbReference>
<dbReference type="PANTHER" id="PTHR32338">
    <property type="entry name" value="N-ACETYL-GAMMA-GLUTAMYL-PHOSPHATE REDUCTASE, CHLOROPLASTIC-RELATED-RELATED"/>
    <property type="match status" value="1"/>
</dbReference>
<dbReference type="GO" id="GO:0003942">
    <property type="term" value="F:N-acetyl-gamma-glutamyl-phosphate reductase activity"/>
    <property type="evidence" value="ECO:0007669"/>
    <property type="project" value="UniProtKB-UniRule"/>
</dbReference>
<evidence type="ECO:0000256" key="2">
    <source>
        <dbReference type="ARBA" id="ARBA00022605"/>
    </source>
</evidence>
<dbReference type="Gene3D" id="3.40.50.720">
    <property type="entry name" value="NAD(P)-binding Rossmann-like Domain"/>
    <property type="match status" value="1"/>
</dbReference>
<comment type="subcellular location">
    <subcellularLocation>
        <location evidence="5">Cytoplasm</location>
    </subcellularLocation>
</comment>
<dbReference type="HAMAP" id="MF_00150">
    <property type="entry name" value="ArgC_type1"/>
    <property type="match status" value="1"/>
</dbReference>
<protein>
    <recommendedName>
        <fullName evidence="5">N-acetyl-gamma-glutamyl-phosphate reductase</fullName>
        <shortName evidence="5">AGPR</shortName>
        <ecNumber evidence="5">1.2.1.38</ecNumber>
    </recommendedName>
    <alternativeName>
        <fullName evidence="5">N-acetyl-glutamate semialdehyde dehydrogenase</fullName>
        <shortName evidence="5">NAGSA dehydrogenase</shortName>
    </alternativeName>
</protein>
<reference evidence="7" key="1">
    <citation type="submission" date="2018-01" db="EMBL/GenBank/DDBJ databases">
        <authorList>
            <person name="Regsiter A."/>
            <person name="William W."/>
        </authorList>
    </citation>
    <scope>NUCLEOTIDE SEQUENCE</scope>
    <source>
        <strain evidence="7">TRIP AH-1</strain>
    </source>
</reference>
<keyword evidence="5" id="KW-0963">Cytoplasm</keyword>
<dbReference type="Gene3D" id="3.30.360.10">
    <property type="entry name" value="Dihydrodipicolinate Reductase, domain 2"/>
    <property type="match status" value="1"/>
</dbReference>
<keyword evidence="3 5" id="KW-0521">NADP</keyword>
<dbReference type="NCBIfam" id="TIGR01850">
    <property type="entry name" value="argC"/>
    <property type="match status" value="1"/>
</dbReference>
<dbReference type="AlphaFoldDB" id="A0A445MX06"/>
<accession>A0A445MX06</accession>
<name>A0A445MX06_9BACT</name>
<comment type="pathway">
    <text evidence="5">Amino-acid biosynthesis; L-arginine biosynthesis; N(2)-acetyl-L-ornithine from L-glutamate: step 3/4.</text>
</comment>
<dbReference type="GO" id="GO:0051287">
    <property type="term" value="F:NAD binding"/>
    <property type="evidence" value="ECO:0007669"/>
    <property type="project" value="InterPro"/>
</dbReference>
<comment type="function">
    <text evidence="5">Catalyzes the NADPH-dependent reduction of N-acetyl-5-glutamyl phosphate to yield N-acetyl-L-glutamate 5-semialdehyde.</text>
</comment>
<dbReference type="GO" id="GO:0070401">
    <property type="term" value="F:NADP+ binding"/>
    <property type="evidence" value="ECO:0007669"/>
    <property type="project" value="InterPro"/>
</dbReference>
<dbReference type="Pfam" id="PF01118">
    <property type="entry name" value="Semialdhyde_dh"/>
    <property type="match status" value="1"/>
</dbReference>
<evidence type="ECO:0000256" key="4">
    <source>
        <dbReference type="ARBA" id="ARBA00023002"/>
    </source>
</evidence>
<dbReference type="CDD" id="cd17895">
    <property type="entry name" value="AGPR_1_N"/>
    <property type="match status" value="1"/>
</dbReference>
<dbReference type="SUPFAM" id="SSF51735">
    <property type="entry name" value="NAD(P)-binding Rossmann-fold domains"/>
    <property type="match status" value="1"/>
</dbReference>
<keyword evidence="1 5" id="KW-0055">Arginine biosynthesis</keyword>
<feature type="active site" evidence="5">
    <location>
        <position position="158"/>
    </location>
</feature>
<dbReference type="GO" id="GO:0005737">
    <property type="term" value="C:cytoplasm"/>
    <property type="evidence" value="ECO:0007669"/>
    <property type="project" value="UniProtKB-SubCell"/>
</dbReference>
<dbReference type="EC" id="1.2.1.38" evidence="5"/>
<comment type="similarity">
    <text evidence="5">Belongs to the NAGSA dehydrogenase family. Type 1 subfamily.</text>
</comment>
<evidence type="ECO:0000256" key="1">
    <source>
        <dbReference type="ARBA" id="ARBA00022571"/>
    </source>
</evidence>
<gene>
    <name evidence="5 7" type="primary">argC</name>
    <name evidence="7" type="ORF">PITCH_A2030170</name>
</gene>
<dbReference type="InterPro" id="IPR058924">
    <property type="entry name" value="AGPR_dimerisation_dom"/>
</dbReference>
<evidence type="ECO:0000256" key="5">
    <source>
        <dbReference type="HAMAP-Rule" id="MF_00150"/>
    </source>
</evidence>
<dbReference type="GO" id="GO:0006526">
    <property type="term" value="P:L-arginine biosynthetic process"/>
    <property type="evidence" value="ECO:0007669"/>
    <property type="project" value="UniProtKB-UniRule"/>
</dbReference>